<proteinExistence type="predicted"/>
<sequence length="231" mass="24816">MRNMPILISAGGASQLYVFPDLEGGQCTGRTRKNLRCRNRVWEHGQEAGYATVLISGLAARVYGPLEGEVATRYLAQRCRLHPDGPGFCSPEWEHFDPGRHRKFTAEPTADELFGSQGMPPLPAIAAVLRNHLDADARRQLAGMLAVAGDTPAAQLTTFAVGARIRAARKRAGLTEAQAAAAAGLDQARLWRLEEGRMYPTLPALARLAPALGVTIDELAGLNQPAGEATR</sequence>
<dbReference type="CDD" id="cd00093">
    <property type="entry name" value="HTH_XRE"/>
    <property type="match status" value="1"/>
</dbReference>
<dbReference type="GO" id="GO:0003700">
    <property type="term" value="F:DNA-binding transcription factor activity"/>
    <property type="evidence" value="ECO:0007669"/>
    <property type="project" value="TreeGrafter"/>
</dbReference>
<dbReference type="AlphaFoldDB" id="A0A5S4F9R2"/>
<dbReference type="InterPro" id="IPR050807">
    <property type="entry name" value="TransReg_Diox_bact_type"/>
</dbReference>
<dbReference type="SUPFAM" id="SSF47413">
    <property type="entry name" value="lambda repressor-like DNA-binding domains"/>
    <property type="match status" value="1"/>
</dbReference>
<comment type="caution">
    <text evidence="3">The sequence shown here is derived from an EMBL/GenBank/DDBJ whole genome shotgun (WGS) entry which is preliminary data.</text>
</comment>
<dbReference type="GO" id="GO:0005829">
    <property type="term" value="C:cytosol"/>
    <property type="evidence" value="ECO:0007669"/>
    <property type="project" value="TreeGrafter"/>
</dbReference>
<organism evidence="3 4">
    <name type="scientific">Nonomuraea turkmeniaca</name>
    <dbReference type="NCBI Taxonomy" id="103838"/>
    <lineage>
        <taxon>Bacteria</taxon>
        <taxon>Bacillati</taxon>
        <taxon>Actinomycetota</taxon>
        <taxon>Actinomycetes</taxon>
        <taxon>Streptosporangiales</taxon>
        <taxon>Streptosporangiaceae</taxon>
        <taxon>Nonomuraea</taxon>
    </lineage>
</organism>
<dbReference type="PANTHER" id="PTHR46797:SF1">
    <property type="entry name" value="METHYLPHOSPHONATE SYNTHASE"/>
    <property type="match status" value="1"/>
</dbReference>
<evidence type="ECO:0000256" key="1">
    <source>
        <dbReference type="ARBA" id="ARBA00023125"/>
    </source>
</evidence>
<dbReference type="GO" id="GO:0003677">
    <property type="term" value="F:DNA binding"/>
    <property type="evidence" value="ECO:0007669"/>
    <property type="project" value="UniProtKB-KW"/>
</dbReference>
<accession>A0A5S4F9R2</accession>
<dbReference type="InterPro" id="IPR001387">
    <property type="entry name" value="Cro/C1-type_HTH"/>
</dbReference>
<keyword evidence="1" id="KW-0238">DNA-binding</keyword>
<gene>
    <name evidence="3" type="ORF">ETD86_29975</name>
</gene>
<evidence type="ECO:0000313" key="4">
    <source>
        <dbReference type="Proteomes" id="UP000309128"/>
    </source>
</evidence>
<dbReference type="InterPro" id="IPR010982">
    <property type="entry name" value="Lambda_DNA-bd_dom_sf"/>
</dbReference>
<evidence type="ECO:0000259" key="2">
    <source>
        <dbReference type="PROSITE" id="PS50943"/>
    </source>
</evidence>
<name>A0A5S4F9R2_9ACTN</name>
<dbReference type="Proteomes" id="UP000309128">
    <property type="component" value="Unassembled WGS sequence"/>
</dbReference>
<feature type="domain" description="HTH cro/C1-type" evidence="2">
    <location>
        <begin position="165"/>
        <end position="219"/>
    </location>
</feature>
<evidence type="ECO:0000313" key="3">
    <source>
        <dbReference type="EMBL" id="TMR13796.1"/>
    </source>
</evidence>
<keyword evidence="4" id="KW-1185">Reference proteome</keyword>
<dbReference type="PANTHER" id="PTHR46797">
    <property type="entry name" value="HTH-TYPE TRANSCRIPTIONAL REGULATOR"/>
    <property type="match status" value="1"/>
</dbReference>
<dbReference type="EMBL" id="VCKY01000117">
    <property type="protein sequence ID" value="TMR13796.1"/>
    <property type="molecule type" value="Genomic_DNA"/>
</dbReference>
<dbReference type="Gene3D" id="1.10.260.40">
    <property type="entry name" value="lambda repressor-like DNA-binding domains"/>
    <property type="match status" value="1"/>
</dbReference>
<dbReference type="SMART" id="SM00530">
    <property type="entry name" value="HTH_XRE"/>
    <property type="match status" value="1"/>
</dbReference>
<dbReference type="PROSITE" id="PS50943">
    <property type="entry name" value="HTH_CROC1"/>
    <property type="match status" value="1"/>
</dbReference>
<dbReference type="Pfam" id="PF13560">
    <property type="entry name" value="HTH_31"/>
    <property type="match status" value="1"/>
</dbReference>
<reference evidence="3 4" key="1">
    <citation type="submission" date="2019-05" db="EMBL/GenBank/DDBJ databases">
        <title>Draft genome sequence of Nonomuraea turkmeniaca DSM 43926.</title>
        <authorList>
            <person name="Saricaoglu S."/>
            <person name="Isik K."/>
        </authorList>
    </citation>
    <scope>NUCLEOTIDE SEQUENCE [LARGE SCALE GENOMIC DNA]</scope>
    <source>
        <strain evidence="3 4">DSM 43926</strain>
    </source>
</reference>
<dbReference type="OrthoDB" id="4289141at2"/>
<protein>
    <submittedName>
        <fullName evidence="3">Helix-turn-helix domain-containing protein</fullName>
    </submittedName>
</protein>